<dbReference type="RefSeq" id="WP_167917424.1">
    <property type="nucleotide sequence ID" value="NZ_JAAVJS010000007.1"/>
</dbReference>
<accession>A0ABX1DEW3</accession>
<evidence type="ECO:0000313" key="1">
    <source>
        <dbReference type="EMBL" id="NJX15178.1"/>
    </source>
</evidence>
<dbReference type="EMBL" id="JAAVJS010000007">
    <property type="protein sequence ID" value="NJX15178.1"/>
    <property type="molecule type" value="Genomic_DNA"/>
</dbReference>
<keyword evidence="2" id="KW-1185">Reference proteome</keyword>
<evidence type="ECO:0008006" key="3">
    <source>
        <dbReference type="Google" id="ProtNLM"/>
    </source>
</evidence>
<sequence>MKRLIGKIILYAILICLCLEGLVRVLHLYQQYPPYEINELNVEVNTPNQNGYYVTGNRRMNFAQYHINSTGFNSYREFTPNEKDTEIALIGDSFIEGFHQNFYESTGKKIEDLLNNEVKVFEYGYSGYDLADQLHLIKAYKDQFQHIDYTFIYMKFYTDLERDEYKPNHFRVNLQNRLIYKIKDNIKLLTYAQNIGVFRAFLRLKNTLTGHSNEEREYVDDRASEEDTKTYLENFKTLINTFPVDKTKTIFLLNSEKTSDLFLKYCDSVGYKYLDFGPAMKASKKPTTLIYDQHWNNHGRNILASVITEYLKKQ</sequence>
<dbReference type="Proteomes" id="UP000760545">
    <property type="component" value="Unassembled WGS sequence"/>
</dbReference>
<gene>
    <name evidence="1" type="ORF">HC176_06715</name>
</gene>
<reference evidence="1 2" key="1">
    <citation type="submission" date="2020-03" db="EMBL/GenBank/DDBJ databases">
        <title>Tamlana sp. nov, isolated from XXX.</title>
        <authorList>
            <person name="Cao W.R."/>
        </authorList>
    </citation>
    <scope>NUCLEOTIDE SEQUENCE [LARGE SCALE GENOMIC DNA]</scope>
    <source>
        <strain evidence="1 2">HST1-43</strain>
    </source>
</reference>
<dbReference type="Gene3D" id="3.40.50.1110">
    <property type="entry name" value="SGNH hydrolase"/>
    <property type="match status" value="1"/>
</dbReference>
<comment type="caution">
    <text evidence="1">The sequence shown here is derived from an EMBL/GenBank/DDBJ whole genome shotgun (WGS) entry which is preliminary data.</text>
</comment>
<dbReference type="SUPFAM" id="SSF52266">
    <property type="entry name" value="SGNH hydrolase"/>
    <property type="match status" value="1"/>
</dbReference>
<protein>
    <recommendedName>
        <fullName evidence="3">SGNH/GDSL hydrolase family protein</fullName>
    </recommendedName>
</protein>
<name>A0ABX1DEW3_9FLAO</name>
<organism evidence="1 2">
    <name type="scientific">Tamlana crocina</name>
    <dbReference type="NCBI Taxonomy" id="393006"/>
    <lineage>
        <taxon>Bacteria</taxon>
        <taxon>Pseudomonadati</taxon>
        <taxon>Bacteroidota</taxon>
        <taxon>Flavobacteriia</taxon>
        <taxon>Flavobacteriales</taxon>
        <taxon>Flavobacteriaceae</taxon>
        <taxon>Tamlana</taxon>
    </lineage>
</organism>
<evidence type="ECO:0000313" key="2">
    <source>
        <dbReference type="Proteomes" id="UP000760545"/>
    </source>
</evidence>
<proteinExistence type="predicted"/>
<dbReference type="InterPro" id="IPR036514">
    <property type="entry name" value="SGNH_hydro_sf"/>
</dbReference>